<feature type="domain" description="B12-dependent ribonucleotide reductase insertion" evidence="5">
    <location>
        <begin position="189"/>
        <end position="290"/>
    </location>
</feature>
<name>A0A7C9GQS3_9SPHN</name>
<dbReference type="OrthoDB" id="9762933at2"/>
<comment type="caution">
    <text evidence="6">The sequence shown here is derived from an EMBL/GenBank/DDBJ whole genome shotgun (WGS) entry which is preliminary data.</text>
</comment>
<dbReference type="SUPFAM" id="SSF51998">
    <property type="entry name" value="PFL-like glycyl radical enzymes"/>
    <property type="match status" value="1"/>
</dbReference>
<evidence type="ECO:0000259" key="5">
    <source>
        <dbReference type="Pfam" id="PF21995"/>
    </source>
</evidence>
<dbReference type="Proteomes" id="UP000481327">
    <property type="component" value="Unassembled WGS sequence"/>
</dbReference>
<protein>
    <submittedName>
        <fullName evidence="6">Ribonucleoside-diphosphate reductase</fullName>
    </submittedName>
</protein>
<keyword evidence="2" id="KW-0846">Cobalamin</keyword>
<dbReference type="InterPro" id="IPR054158">
    <property type="entry name" value="RNR-II_ins_dom"/>
</dbReference>
<evidence type="ECO:0000256" key="4">
    <source>
        <dbReference type="ARBA" id="ARBA00023285"/>
    </source>
</evidence>
<proteinExistence type="predicted"/>
<dbReference type="PANTHER" id="PTHR43371">
    <property type="entry name" value="VITAMIN B12-DEPENDENT RIBONUCLEOTIDE REDUCTASE"/>
    <property type="match status" value="1"/>
</dbReference>
<dbReference type="GO" id="GO:0004748">
    <property type="term" value="F:ribonucleoside-diphosphate reductase activity, thioredoxin disulfide as acceptor"/>
    <property type="evidence" value="ECO:0007669"/>
    <property type="project" value="TreeGrafter"/>
</dbReference>
<dbReference type="Pfam" id="PF21995">
    <property type="entry name" value="RNR-II_ins_dom"/>
    <property type="match status" value="1"/>
</dbReference>
<evidence type="ECO:0000313" key="6">
    <source>
        <dbReference type="EMBL" id="MQT18672.1"/>
    </source>
</evidence>
<keyword evidence="4" id="KW-0170">Cobalt</keyword>
<dbReference type="InterPro" id="IPR050862">
    <property type="entry name" value="RdRp_reductase_class-2"/>
</dbReference>
<reference evidence="6 7" key="1">
    <citation type="submission" date="2019-09" db="EMBL/GenBank/DDBJ databases">
        <title>Polymorphobacter sp. isolated from a lake in China.</title>
        <authorList>
            <person name="Liu Z."/>
        </authorList>
    </citation>
    <scope>NUCLEOTIDE SEQUENCE [LARGE SCALE GENOMIC DNA]</scope>
    <source>
        <strain evidence="6 7">D40P</strain>
    </source>
</reference>
<organism evidence="6 7">
    <name type="scientific">Sandarakinorhabdus fusca</name>
    <dbReference type="NCBI Taxonomy" id="1439888"/>
    <lineage>
        <taxon>Bacteria</taxon>
        <taxon>Pseudomonadati</taxon>
        <taxon>Pseudomonadota</taxon>
        <taxon>Alphaproteobacteria</taxon>
        <taxon>Sphingomonadales</taxon>
        <taxon>Sphingosinicellaceae</taxon>
        <taxon>Sandarakinorhabdus</taxon>
    </lineage>
</organism>
<evidence type="ECO:0000256" key="3">
    <source>
        <dbReference type="ARBA" id="ARBA00023002"/>
    </source>
</evidence>
<gene>
    <name evidence="6" type="ORF">F3168_15580</name>
</gene>
<dbReference type="AlphaFoldDB" id="A0A7C9GQS3"/>
<comment type="cofactor">
    <cofactor evidence="1">
        <name>adenosylcob(III)alamin</name>
        <dbReference type="ChEBI" id="CHEBI:18408"/>
    </cofactor>
</comment>
<dbReference type="EMBL" id="WIOL01000009">
    <property type="protein sequence ID" value="MQT18672.1"/>
    <property type="molecule type" value="Genomic_DNA"/>
</dbReference>
<accession>A0A7C9GQS3</accession>
<dbReference type="RefSeq" id="WP_152579146.1">
    <property type="nucleotide sequence ID" value="NZ_JAATJI010000001.1"/>
</dbReference>
<evidence type="ECO:0000256" key="1">
    <source>
        <dbReference type="ARBA" id="ARBA00001922"/>
    </source>
</evidence>
<keyword evidence="3" id="KW-0560">Oxidoreductase</keyword>
<dbReference type="Gene3D" id="3.30.1620.10">
    <property type="entry name" value="b-12 dependent (class ii) ribonucleotide reductase, Chain A, Domain 2"/>
    <property type="match status" value="1"/>
</dbReference>
<evidence type="ECO:0000256" key="2">
    <source>
        <dbReference type="ARBA" id="ARBA00022628"/>
    </source>
</evidence>
<evidence type="ECO:0000313" key="7">
    <source>
        <dbReference type="Proteomes" id="UP000481327"/>
    </source>
</evidence>
<dbReference type="PANTHER" id="PTHR43371:SF1">
    <property type="entry name" value="RIBONUCLEOSIDE-DIPHOSPHATE REDUCTASE"/>
    <property type="match status" value="1"/>
</dbReference>
<sequence>MTPDTRPVRQLDPGMGQAVAERTVLRPRVTAAEVARRGGKLHIALHDPHYFDWLRAGHYAGLEIIDDAGAAPVGRPPIEYESWGEVAERVSLGNALLMPSLPDDPHHGDTEQQGLERHIARATILLSGRHLQHGDASQPGRNQEVFTNCATAATSFALFYLLLNGSGVGRDYSDEMTLVDFDHAPQLVCVLDESHADFVWGRHTSVRDARHLYGKGRNVVWFDVPDSREGWAKAVEVFETMAFEKVNEGKVLVLNFSAVRCKNSPIRGMQMRPSAGPVPLMDALAKVAQIKGAGLDPWHQALYIDHFLAECVLVGGARRAARMSTKSWRDKNIVDFIEVKRPIEYEGMNGEQVAAFRAATRMPPQAFLWSSNNSVTVDNEFWQLLHMPRSQASNKWRWDHAQRVFDRIAQCAYYDGTGEPGLINVDKLVTNGKGWDYAHTPYVGSHKYQVDDDTLLYLARLAKAAHRMTYPMITNPCGEIALTALGGYCVIADVVPFHADTLAEAEDAFRVAARALIRVNTMDCLYAREVARTNRIGVGITGLHEFAWKFFQVGFRDMLAPDFAALEAAFGVVDPAFDGAAPLAHLLELPAEVRAAAFWRTLSRFSRAVKDEAATYSARLGVETPHTDTTMKPAGTTSKLFGLTEAAHLPALAEYLRWVQFRSDDPLVADYRARGYPVRDDLKQYRGMAIVGFPTAPTIARMGMGDKLVLAGDATPLEQYQWLMLLEAHYIRGTHADGAPLPDTGNQVSYTLKYKPDETSFALFRETLLAMQSQVRACSVMPQEDGSAYEYLPEQAISKAEYEAFARAIDDAGLKETITDDQMGCASGACPVDTYKQL</sequence>
<dbReference type="Gene3D" id="3.20.70.20">
    <property type="match status" value="2"/>
</dbReference>
<keyword evidence="7" id="KW-1185">Reference proteome</keyword>
<dbReference type="GO" id="GO:0031419">
    <property type="term" value="F:cobalamin binding"/>
    <property type="evidence" value="ECO:0007669"/>
    <property type="project" value="UniProtKB-KW"/>
</dbReference>